<evidence type="ECO:0000313" key="2">
    <source>
        <dbReference type="EMBL" id="MEJ8566840.1"/>
    </source>
</evidence>
<keyword evidence="1" id="KW-0472">Membrane</keyword>
<feature type="transmembrane region" description="Helical" evidence="1">
    <location>
        <begin position="28"/>
        <end position="47"/>
    </location>
</feature>
<feature type="transmembrane region" description="Helical" evidence="1">
    <location>
        <begin position="83"/>
        <end position="100"/>
    </location>
</feature>
<dbReference type="AlphaFoldDB" id="A0AAW9REI3"/>
<comment type="caution">
    <text evidence="2">The sequence shown here is derived from an EMBL/GenBank/DDBJ whole genome shotgun (WGS) entry which is preliminary data.</text>
</comment>
<evidence type="ECO:0000313" key="3">
    <source>
        <dbReference type="Proteomes" id="UP001359886"/>
    </source>
</evidence>
<feature type="transmembrane region" description="Helical" evidence="1">
    <location>
        <begin position="143"/>
        <end position="161"/>
    </location>
</feature>
<organism evidence="2 3">
    <name type="scientific">Elongatibacter sediminis</name>
    <dbReference type="NCBI Taxonomy" id="3119006"/>
    <lineage>
        <taxon>Bacteria</taxon>
        <taxon>Pseudomonadati</taxon>
        <taxon>Pseudomonadota</taxon>
        <taxon>Gammaproteobacteria</taxon>
        <taxon>Chromatiales</taxon>
        <taxon>Wenzhouxiangellaceae</taxon>
        <taxon>Elongatibacter</taxon>
    </lineage>
</organism>
<name>A0AAW9REI3_9GAMM</name>
<dbReference type="Proteomes" id="UP001359886">
    <property type="component" value="Unassembled WGS sequence"/>
</dbReference>
<gene>
    <name evidence="2" type="ORF">V3330_04290</name>
</gene>
<feature type="transmembrane region" description="Helical" evidence="1">
    <location>
        <begin position="112"/>
        <end position="134"/>
    </location>
</feature>
<dbReference type="RefSeq" id="WP_354694158.1">
    <property type="nucleotide sequence ID" value="NZ_JAZHOG010000002.1"/>
</dbReference>
<keyword evidence="1" id="KW-1133">Transmembrane helix</keyword>
<keyword evidence="1" id="KW-0812">Transmembrane</keyword>
<sequence length="208" mass="22225">MLLLSLIMLFAGPVLYLSVPREGGAARLIDRIVVVILVLLVMLLLVPHTVHELGLWALLYLSVGYGLPGLLETLVRRAAETMHLATLSLALAGLLLHALLDGAGLAGSAYSSGPVLALAIILHRFGVGLMLWLIMQPAFGARAAWAMLIGMALVTVVGYQWSATLLPYTDTRVIQVVQAIITGTIMHSLVHRGHVHRAGGAPNAHHQH</sequence>
<feature type="transmembrane region" description="Helical" evidence="1">
    <location>
        <begin position="173"/>
        <end position="190"/>
    </location>
</feature>
<accession>A0AAW9REI3</accession>
<protein>
    <submittedName>
        <fullName evidence="2">Uncharacterized protein</fullName>
    </submittedName>
</protein>
<dbReference type="EMBL" id="JAZHOG010000002">
    <property type="protein sequence ID" value="MEJ8566840.1"/>
    <property type="molecule type" value="Genomic_DNA"/>
</dbReference>
<evidence type="ECO:0000256" key="1">
    <source>
        <dbReference type="SAM" id="Phobius"/>
    </source>
</evidence>
<proteinExistence type="predicted"/>
<keyword evidence="3" id="KW-1185">Reference proteome</keyword>
<reference evidence="2 3" key="1">
    <citation type="submission" date="2024-02" db="EMBL/GenBank/DDBJ databases">
        <title>A novel Wenzhouxiangellaceae bacterium, isolated from coastal sediments.</title>
        <authorList>
            <person name="Du Z.-J."/>
            <person name="Ye Y.-Q."/>
            <person name="Zhang X.-Y."/>
        </authorList>
    </citation>
    <scope>NUCLEOTIDE SEQUENCE [LARGE SCALE GENOMIC DNA]</scope>
    <source>
        <strain evidence="2 3">CH-27</strain>
    </source>
</reference>
<feature type="transmembrane region" description="Helical" evidence="1">
    <location>
        <begin position="53"/>
        <end position="71"/>
    </location>
</feature>